<feature type="region of interest" description="Disordered" evidence="2">
    <location>
        <begin position="1"/>
        <end position="27"/>
    </location>
</feature>
<dbReference type="Proteomes" id="UP000001548">
    <property type="component" value="Unassembled WGS sequence"/>
</dbReference>
<dbReference type="Gene3D" id="1.10.10.10">
    <property type="entry name" value="Winged helix-like DNA-binding domain superfamily/Winged helix DNA-binding domain"/>
    <property type="match status" value="1"/>
</dbReference>
<name>D3KHA1_GIAIC</name>
<evidence type="ECO:0000313" key="4">
    <source>
        <dbReference type="Proteomes" id="UP000001548"/>
    </source>
</evidence>
<protein>
    <submittedName>
        <fullName evidence="3">Uncharacterized protein</fullName>
    </submittedName>
</protein>
<comment type="caution">
    <text evidence="3">The sequence shown here is derived from an EMBL/GenBank/DDBJ whole genome shotgun (WGS) entry which is preliminary data.</text>
</comment>
<evidence type="ECO:0000256" key="1">
    <source>
        <dbReference type="SAM" id="Coils"/>
    </source>
</evidence>
<dbReference type="OMA" id="RMELSYY"/>
<dbReference type="InterPro" id="IPR036388">
    <property type="entry name" value="WH-like_DNA-bd_sf"/>
</dbReference>
<keyword evidence="1" id="KW-0175">Coiled coil</keyword>
<dbReference type="HOGENOM" id="CLU_720487_0_0_1"/>
<evidence type="ECO:0000256" key="2">
    <source>
        <dbReference type="SAM" id="MobiDB-lite"/>
    </source>
</evidence>
<proteinExistence type="predicted"/>
<accession>D3KHA1</accession>
<dbReference type="AlphaFoldDB" id="D3KHA1"/>
<evidence type="ECO:0000313" key="3">
    <source>
        <dbReference type="EMBL" id="KAE8301649.1"/>
    </source>
</evidence>
<dbReference type="InterPro" id="IPR036390">
    <property type="entry name" value="WH_DNA-bd_sf"/>
</dbReference>
<reference evidence="3 4" key="1">
    <citation type="journal article" date="2007" name="Science">
        <title>Genomic minimalism in the early diverging intestinal parasite Giardia lamblia.</title>
        <authorList>
            <person name="Morrison H.G."/>
            <person name="McArthur A.G."/>
            <person name="Gillin F.D."/>
            <person name="Aley S.B."/>
            <person name="Adam R.D."/>
            <person name="Olsen G.J."/>
            <person name="Best A.A."/>
            <person name="Cande W.Z."/>
            <person name="Chen F."/>
            <person name="Cipriano M.J."/>
            <person name="Davids B.J."/>
            <person name="Dawson S.C."/>
            <person name="Elmendorf H.G."/>
            <person name="Hehl A.B."/>
            <person name="Holder M.E."/>
            <person name="Huse S.M."/>
            <person name="Kim U.U."/>
            <person name="Lasek-Nesselquist E."/>
            <person name="Manning G."/>
            <person name="Nigam A."/>
            <person name="Nixon J.E."/>
            <person name="Palm D."/>
            <person name="Passamaneck N.E."/>
            <person name="Prabhu A."/>
            <person name="Reich C.I."/>
            <person name="Reiner D.S."/>
            <person name="Samuelson J."/>
            <person name="Svard S.G."/>
            <person name="Sogin M.L."/>
        </authorList>
    </citation>
    <scope>NUCLEOTIDE SEQUENCE [LARGE SCALE GENOMIC DNA]</scope>
    <source>
        <strain evidence="3 4">WB C6</strain>
    </source>
</reference>
<sequence>MTPSEASSPPLKRQTPSTSATSTSSTSVISCPDLKEKQSTTRSIELARRLICELSTSAARTREGYVCIAKDDLLTITNKRRLYDVTGPLEAMGVIQTTKLFIIWTGPRLGSFSFVSSSSRNSEFVGCNALFLSQYGKRTDIPIRETGRHTSELARVYTANEPVLLPRYPKARSTKPGVATLKERLALLTKQCAELEEAVKIQEAMFNDTQHRAISVSNISRGVNRIFANTDPRLTNSDQYSLPYPTRYGLMPYTIILSAPDLKYEFLVSSSLRYPELVPEFVERRRLLVQFYSTSEIMLSGPERIASPVTSSAVQRLPIRNFTGYPIRDSSSSVPYDDSNTFDRESDYSTQNVRMELSYYTDQFSAGPNSYIDTYSDFDLFDGI</sequence>
<feature type="coiled-coil region" evidence="1">
    <location>
        <begin position="178"/>
        <end position="205"/>
    </location>
</feature>
<gene>
    <name evidence="3" type="ORF">GL50803_0016240</name>
</gene>
<organism evidence="3 4">
    <name type="scientific">Giardia intestinalis (strain ATCC 50803 / WB clone C6)</name>
    <name type="common">Giardia lamblia</name>
    <dbReference type="NCBI Taxonomy" id="184922"/>
    <lineage>
        <taxon>Eukaryota</taxon>
        <taxon>Metamonada</taxon>
        <taxon>Diplomonadida</taxon>
        <taxon>Hexamitidae</taxon>
        <taxon>Giardiinae</taxon>
        <taxon>Giardia</taxon>
    </lineage>
</organism>
<dbReference type="SUPFAM" id="SSF46785">
    <property type="entry name" value="Winged helix' DNA-binding domain"/>
    <property type="match status" value="1"/>
</dbReference>
<feature type="compositionally biased region" description="Low complexity" evidence="2">
    <location>
        <begin position="15"/>
        <end position="27"/>
    </location>
</feature>
<dbReference type="VEuPathDB" id="GiardiaDB:GL50803_16240"/>
<keyword evidence="4" id="KW-1185">Reference proteome</keyword>
<dbReference type="EMBL" id="AACB03000005">
    <property type="protein sequence ID" value="KAE8301649.1"/>
    <property type="molecule type" value="Genomic_DNA"/>
</dbReference>